<accession>A0A9N8Z9V3</accession>
<keyword evidence="2" id="KW-1133">Transmembrane helix</keyword>
<proteinExistence type="predicted"/>
<feature type="compositionally biased region" description="Low complexity" evidence="1">
    <location>
        <begin position="8"/>
        <end position="18"/>
    </location>
</feature>
<dbReference type="InterPro" id="IPR013083">
    <property type="entry name" value="Znf_RING/FYVE/PHD"/>
</dbReference>
<comment type="caution">
    <text evidence="3">The sequence shown here is derived from an EMBL/GenBank/DDBJ whole genome shotgun (WGS) entry which is preliminary data.</text>
</comment>
<name>A0A9N8Z9V3_9GLOM</name>
<evidence type="ECO:0000313" key="4">
    <source>
        <dbReference type="Proteomes" id="UP000789508"/>
    </source>
</evidence>
<feature type="compositionally biased region" description="Polar residues" evidence="1">
    <location>
        <begin position="24"/>
        <end position="38"/>
    </location>
</feature>
<feature type="transmembrane region" description="Helical" evidence="2">
    <location>
        <begin position="178"/>
        <end position="202"/>
    </location>
</feature>
<evidence type="ECO:0000313" key="3">
    <source>
        <dbReference type="EMBL" id="CAG8475501.1"/>
    </source>
</evidence>
<reference evidence="3" key="1">
    <citation type="submission" date="2021-06" db="EMBL/GenBank/DDBJ databases">
        <authorList>
            <person name="Kallberg Y."/>
            <person name="Tangrot J."/>
            <person name="Rosling A."/>
        </authorList>
    </citation>
    <scope>NUCLEOTIDE SEQUENCE</scope>
    <source>
        <strain evidence="3">FL130A</strain>
    </source>
</reference>
<dbReference type="OrthoDB" id="264354at2759"/>
<dbReference type="AlphaFoldDB" id="A0A9N8Z9V3"/>
<gene>
    <name evidence="3" type="ORF">ALEPTO_LOCUS2221</name>
</gene>
<feature type="compositionally biased region" description="Polar residues" evidence="1">
    <location>
        <begin position="62"/>
        <end position="77"/>
    </location>
</feature>
<sequence>MNKEAESTRSTIYSSTTTPRRDVNAQNENSECGKSSSFKLPGRNESEEHELEARTDLIENPECTTISSSNWNTGESNSNRERSQQNHVHVECLNRWRLRSQKKTSFFQCDECKYQYAFRRTTIAKYATNEFVLKIVTLLLFACCVFLGGFFAKFFLYFNGFKAMTFAKIFTVDYNHLISGFVFVGVIGFLQILFSLLWLGPFPSLNIRLPSGGGRGGGRGDNFAILVVAVILAMGVVKAIWGMYKFAQTVSRLILERVELVILEVNAPVETPST</sequence>
<feature type="compositionally biased region" description="Basic and acidic residues" evidence="1">
    <location>
        <begin position="42"/>
        <end position="57"/>
    </location>
</feature>
<keyword evidence="2" id="KW-0472">Membrane</keyword>
<keyword evidence="2" id="KW-0812">Transmembrane</keyword>
<dbReference type="Proteomes" id="UP000789508">
    <property type="component" value="Unassembled WGS sequence"/>
</dbReference>
<organism evidence="3 4">
    <name type="scientific">Ambispora leptoticha</name>
    <dbReference type="NCBI Taxonomy" id="144679"/>
    <lineage>
        <taxon>Eukaryota</taxon>
        <taxon>Fungi</taxon>
        <taxon>Fungi incertae sedis</taxon>
        <taxon>Mucoromycota</taxon>
        <taxon>Glomeromycotina</taxon>
        <taxon>Glomeromycetes</taxon>
        <taxon>Archaeosporales</taxon>
        <taxon>Ambisporaceae</taxon>
        <taxon>Ambispora</taxon>
    </lineage>
</organism>
<evidence type="ECO:0000256" key="2">
    <source>
        <dbReference type="SAM" id="Phobius"/>
    </source>
</evidence>
<keyword evidence="4" id="KW-1185">Reference proteome</keyword>
<feature type="transmembrane region" description="Helical" evidence="2">
    <location>
        <begin position="135"/>
        <end position="158"/>
    </location>
</feature>
<dbReference type="EMBL" id="CAJVPS010000310">
    <property type="protein sequence ID" value="CAG8475501.1"/>
    <property type="molecule type" value="Genomic_DNA"/>
</dbReference>
<protein>
    <submittedName>
        <fullName evidence="3">6814_t:CDS:1</fullName>
    </submittedName>
</protein>
<dbReference type="Gene3D" id="3.30.40.10">
    <property type="entry name" value="Zinc/RING finger domain, C3HC4 (zinc finger)"/>
    <property type="match status" value="1"/>
</dbReference>
<feature type="transmembrane region" description="Helical" evidence="2">
    <location>
        <begin position="223"/>
        <end position="244"/>
    </location>
</feature>
<feature type="region of interest" description="Disordered" evidence="1">
    <location>
        <begin position="1"/>
        <end position="84"/>
    </location>
</feature>
<evidence type="ECO:0000256" key="1">
    <source>
        <dbReference type="SAM" id="MobiDB-lite"/>
    </source>
</evidence>